<dbReference type="EMBL" id="LR862141">
    <property type="protein sequence ID" value="CAD1821024.1"/>
    <property type="molecule type" value="Genomic_DNA"/>
</dbReference>
<sequence>MKSTCVGASEGVGSGGGGDRAENERAKSAVKSIHSSVKGVGVVFVALLVLVVLISVRWIDRVPFLLKTSSSSSSSSSTVTEKQISSHYDHAHPRRIPISFACPPNGTSVEHLSCTPRSPPLRTTRTAAGAKTCPGYFRYIHEDLRAWRGAEGITRAAVEGARRFAHFRLVVLGGRAFVERYARPYQTRDVFTLWGILQLLARRPGRVPDLDLMFNCEDPPLVLLDRYRRRRRRPTRRRCRRSSATARTTPPPTSSSPTGPSGADKAMGATFRGSEEGNERVKWKDREPYAFWKGNPSVSPSREDLLKCNVSNGQEYNARLFTQNWDSETQSGFKKSDLASQCVYRYKIYIDGKSWSVSEKYILACDSPMLLVTTPYQDFFMRGLMPGHHYWPIKPDRKCQSIKFAVDWGNSHPDEAQAIGKAGSGYIQEEVKMDYVYDYMLHLLTEYAKLLRYKPTVPEKATELCLESMACAAEGLEKTFMMDSMAKWVHDSDPCTIPPPFDPKELEEMSRKRDEAIKQVRYRVTRALNPPHYGPSQCGWVITQSYS</sequence>
<gene>
    <name evidence="4" type="ORF">CB5_LOCUS4235</name>
</gene>
<keyword evidence="2" id="KW-0812">Transmembrane</keyword>
<feature type="domain" description="Glycosyl transferase CAP10" evidence="3">
    <location>
        <begin position="206"/>
        <end position="454"/>
    </location>
</feature>
<feature type="region of interest" description="Disordered" evidence="1">
    <location>
        <begin position="68"/>
        <end position="89"/>
    </location>
</feature>
<keyword evidence="2" id="KW-0472">Membrane</keyword>
<evidence type="ECO:0000256" key="2">
    <source>
        <dbReference type="SAM" id="Phobius"/>
    </source>
</evidence>
<organism evidence="4">
    <name type="scientific">Ananas comosus var. bracteatus</name>
    <name type="common">red pineapple</name>
    <dbReference type="NCBI Taxonomy" id="296719"/>
    <lineage>
        <taxon>Eukaryota</taxon>
        <taxon>Viridiplantae</taxon>
        <taxon>Streptophyta</taxon>
        <taxon>Embryophyta</taxon>
        <taxon>Tracheophyta</taxon>
        <taxon>Spermatophyta</taxon>
        <taxon>Magnoliopsida</taxon>
        <taxon>Liliopsida</taxon>
        <taxon>Poales</taxon>
        <taxon>Bromeliaceae</taxon>
        <taxon>Bromelioideae</taxon>
        <taxon>Ananas</taxon>
    </lineage>
</organism>
<reference evidence="4" key="1">
    <citation type="submission" date="2020-07" db="EMBL/GenBank/DDBJ databases">
        <authorList>
            <person name="Lin J."/>
        </authorList>
    </citation>
    <scope>NUCLEOTIDE SEQUENCE</scope>
</reference>
<evidence type="ECO:0000259" key="3">
    <source>
        <dbReference type="SMART" id="SM00672"/>
    </source>
</evidence>
<protein>
    <recommendedName>
        <fullName evidence="3">Glycosyl transferase CAP10 domain-containing protein</fullName>
    </recommendedName>
</protein>
<feature type="region of interest" description="Disordered" evidence="1">
    <location>
        <begin position="233"/>
        <end position="279"/>
    </location>
</feature>
<dbReference type="AlphaFoldDB" id="A0A6V7NRM9"/>
<dbReference type="SMART" id="SM00672">
    <property type="entry name" value="CAP10"/>
    <property type="match status" value="1"/>
</dbReference>
<dbReference type="PANTHER" id="PTHR12203">
    <property type="entry name" value="KDEL LYS-ASP-GLU-LEU CONTAINING - RELATED"/>
    <property type="match status" value="1"/>
</dbReference>
<keyword evidence="2" id="KW-1133">Transmembrane helix</keyword>
<dbReference type="PANTHER" id="PTHR12203:SF105">
    <property type="entry name" value="OS08G0101800 PROTEIN"/>
    <property type="match status" value="1"/>
</dbReference>
<proteinExistence type="predicted"/>
<feature type="transmembrane region" description="Helical" evidence="2">
    <location>
        <begin position="40"/>
        <end position="59"/>
    </location>
</feature>
<evidence type="ECO:0000256" key="1">
    <source>
        <dbReference type="SAM" id="MobiDB-lite"/>
    </source>
</evidence>
<evidence type="ECO:0000313" key="4">
    <source>
        <dbReference type="EMBL" id="CAD1821024.1"/>
    </source>
</evidence>
<name>A0A6V7NRM9_ANACO</name>
<accession>A0A6V7NRM9</accession>
<dbReference type="InterPro" id="IPR006598">
    <property type="entry name" value="CAP10"/>
</dbReference>
<dbReference type="InterPro" id="IPR051091">
    <property type="entry name" value="O-Glucosyltr/Glycosyltrsf_90"/>
</dbReference>
<dbReference type="Pfam" id="PF05686">
    <property type="entry name" value="Glyco_transf_90"/>
    <property type="match status" value="1"/>
</dbReference>
<feature type="region of interest" description="Disordered" evidence="1">
    <location>
        <begin position="1"/>
        <end position="23"/>
    </location>
</feature>